<evidence type="ECO:0000313" key="2">
    <source>
        <dbReference type="EMBL" id="CDI81269.1"/>
    </source>
</evidence>
<sequence length="119" mass="12591">MCRVELTPGAAPSFVLGTDDHEKLGLPSEGAKGTVASRVAEACLTAARASVGHFEEIPKGAEVLEKGEIFNESEKAQTAEKVGNEQEPEEAEDPGPTPECLNLLPLVTALTRKPLQRLA</sequence>
<dbReference type="EMBL" id="HG671576">
    <property type="protein sequence ID" value="CDI81269.1"/>
    <property type="molecule type" value="Genomic_DNA"/>
</dbReference>
<dbReference type="VEuPathDB" id="ToxoDB:EAH_00060190"/>
<reference evidence="2" key="1">
    <citation type="submission" date="2013-10" db="EMBL/GenBank/DDBJ databases">
        <title>Genomic analysis of the causative agents of coccidiosis in chickens.</title>
        <authorList>
            <person name="Reid A.J."/>
            <person name="Blake D."/>
            <person name="Billington K."/>
            <person name="Browne H."/>
            <person name="Dunn M."/>
            <person name="Hung S."/>
            <person name="Kawahara F."/>
            <person name="Miranda-Saavedra D."/>
            <person name="Mourier T."/>
            <person name="Nagra H."/>
            <person name="Otto T.D."/>
            <person name="Rawlings N."/>
            <person name="Sanchez A."/>
            <person name="Sanders M."/>
            <person name="Subramaniam C."/>
            <person name="Tay Y."/>
            <person name="Dear P."/>
            <person name="Doerig C."/>
            <person name="Gruber A."/>
            <person name="Parkinson J."/>
            <person name="Shirley M."/>
            <person name="Wan K.L."/>
            <person name="Berriman M."/>
            <person name="Tomley F."/>
            <person name="Pain A."/>
        </authorList>
    </citation>
    <scope>NUCLEOTIDE SEQUENCE</scope>
    <source>
        <strain evidence="2">Houghton</strain>
    </source>
</reference>
<feature type="region of interest" description="Disordered" evidence="1">
    <location>
        <begin position="1"/>
        <end position="20"/>
    </location>
</feature>
<feature type="region of interest" description="Disordered" evidence="1">
    <location>
        <begin position="69"/>
        <end position="100"/>
    </location>
</feature>
<dbReference type="GeneID" id="25274089"/>
<feature type="compositionally biased region" description="Basic and acidic residues" evidence="1">
    <location>
        <begin position="69"/>
        <end position="84"/>
    </location>
</feature>
<dbReference type="Proteomes" id="UP000018050">
    <property type="component" value="Unassembled WGS sequence"/>
</dbReference>
<gene>
    <name evidence="2" type="ORF">EAH_00060190</name>
</gene>
<organism evidence="2 3">
    <name type="scientific">Eimeria acervulina</name>
    <name type="common">Coccidian parasite</name>
    <dbReference type="NCBI Taxonomy" id="5801"/>
    <lineage>
        <taxon>Eukaryota</taxon>
        <taxon>Sar</taxon>
        <taxon>Alveolata</taxon>
        <taxon>Apicomplexa</taxon>
        <taxon>Conoidasida</taxon>
        <taxon>Coccidia</taxon>
        <taxon>Eucoccidiorida</taxon>
        <taxon>Eimeriorina</taxon>
        <taxon>Eimeriidae</taxon>
        <taxon>Eimeria</taxon>
    </lineage>
</organism>
<dbReference type="RefSeq" id="XP_013248960.1">
    <property type="nucleotide sequence ID" value="XM_013393506.1"/>
</dbReference>
<protein>
    <submittedName>
        <fullName evidence="2">Uncharacterized protein</fullName>
    </submittedName>
</protein>
<keyword evidence="3" id="KW-1185">Reference proteome</keyword>
<evidence type="ECO:0000256" key="1">
    <source>
        <dbReference type="SAM" id="MobiDB-lite"/>
    </source>
</evidence>
<reference evidence="2" key="2">
    <citation type="submission" date="2013-10" db="EMBL/GenBank/DDBJ databases">
        <authorList>
            <person name="Aslett M."/>
        </authorList>
    </citation>
    <scope>NUCLEOTIDE SEQUENCE</scope>
    <source>
        <strain evidence="2">Houghton</strain>
    </source>
</reference>
<accession>U6GRQ0</accession>
<name>U6GRQ0_EIMAC</name>
<dbReference type="AlphaFoldDB" id="U6GRQ0"/>
<evidence type="ECO:0000313" key="3">
    <source>
        <dbReference type="Proteomes" id="UP000018050"/>
    </source>
</evidence>
<proteinExistence type="predicted"/>